<sequence>MVNALSFTSKCPIPKPKPKQAAASSLLSSRCHSLSSHAPRFFSLSSRNLKAKVSALISSSSV</sequence>
<proteinExistence type="predicted"/>
<keyword evidence="2" id="KW-1185">Reference proteome</keyword>
<dbReference type="EMBL" id="SWLB01000010">
    <property type="protein sequence ID" value="KAF3333128.1"/>
    <property type="molecule type" value="Genomic_DNA"/>
</dbReference>
<accession>A0A833RDV7</accession>
<dbReference type="AlphaFoldDB" id="A0A833RDV7"/>
<evidence type="ECO:0000313" key="1">
    <source>
        <dbReference type="EMBL" id="KAF3333128.1"/>
    </source>
</evidence>
<dbReference type="Proteomes" id="UP000623129">
    <property type="component" value="Unassembled WGS sequence"/>
</dbReference>
<organism evidence="1 2">
    <name type="scientific">Carex littledalei</name>
    <dbReference type="NCBI Taxonomy" id="544730"/>
    <lineage>
        <taxon>Eukaryota</taxon>
        <taxon>Viridiplantae</taxon>
        <taxon>Streptophyta</taxon>
        <taxon>Embryophyta</taxon>
        <taxon>Tracheophyta</taxon>
        <taxon>Spermatophyta</taxon>
        <taxon>Magnoliopsida</taxon>
        <taxon>Liliopsida</taxon>
        <taxon>Poales</taxon>
        <taxon>Cyperaceae</taxon>
        <taxon>Cyperoideae</taxon>
        <taxon>Cariceae</taxon>
        <taxon>Carex</taxon>
        <taxon>Carex subgen. Euthyceras</taxon>
    </lineage>
</organism>
<reference evidence="1" key="1">
    <citation type="submission" date="2020-01" db="EMBL/GenBank/DDBJ databases">
        <title>Genome sequence of Kobresia littledalei, the first chromosome-level genome in the family Cyperaceae.</title>
        <authorList>
            <person name="Qu G."/>
        </authorList>
    </citation>
    <scope>NUCLEOTIDE SEQUENCE</scope>
    <source>
        <strain evidence="1">C.B.Clarke</strain>
        <tissue evidence="1">Leaf</tissue>
    </source>
</reference>
<gene>
    <name evidence="1" type="ORF">FCM35_KLT00819</name>
</gene>
<name>A0A833RDV7_9POAL</name>
<protein>
    <submittedName>
        <fullName evidence="1">Uncharacterized protein</fullName>
    </submittedName>
</protein>
<evidence type="ECO:0000313" key="2">
    <source>
        <dbReference type="Proteomes" id="UP000623129"/>
    </source>
</evidence>
<comment type="caution">
    <text evidence="1">The sequence shown here is derived from an EMBL/GenBank/DDBJ whole genome shotgun (WGS) entry which is preliminary data.</text>
</comment>